<keyword evidence="1" id="KW-0732">Signal</keyword>
<dbReference type="EMBL" id="CP108318">
    <property type="protein sequence ID" value="WTW64109.1"/>
    <property type="molecule type" value="Genomic_DNA"/>
</dbReference>
<reference evidence="2" key="1">
    <citation type="submission" date="2022-10" db="EMBL/GenBank/DDBJ databases">
        <title>The complete genomes of actinobacterial strains from the NBC collection.</title>
        <authorList>
            <person name="Joergensen T.S."/>
            <person name="Alvarez Arevalo M."/>
            <person name="Sterndorff E.B."/>
            <person name="Faurdal D."/>
            <person name="Vuksanovic O."/>
            <person name="Mourched A.-S."/>
            <person name="Charusanti P."/>
            <person name="Shaw S."/>
            <person name="Blin K."/>
            <person name="Weber T."/>
        </authorList>
    </citation>
    <scope>NUCLEOTIDE SEQUENCE</scope>
    <source>
        <strain evidence="2">NBC_00003</strain>
    </source>
</reference>
<accession>A0AAU2VAK0</accession>
<evidence type="ECO:0000313" key="2">
    <source>
        <dbReference type="EMBL" id="WTW64109.1"/>
    </source>
</evidence>
<sequence>MGAKRSHRAGQQHTARRRAYRTLPTLAMAALAIGGAAACDPVGGLNSAAVAVTTDQTATAALQHAHVDIKWLTCTANLKGGPSATPSAGSTTKQVADVNCQGETKDGKPITVKGTVTQEVEGRCVKGDLTAKVADKTVFRVSVLGNCNAPAPTTGPGTPGPGGRPTVTVTVTVTESFRGK</sequence>
<protein>
    <recommendedName>
        <fullName evidence="3">Lipoprotein</fullName>
    </recommendedName>
</protein>
<proteinExistence type="predicted"/>
<gene>
    <name evidence="2" type="ORF">OG549_27630</name>
</gene>
<evidence type="ECO:0000256" key="1">
    <source>
        <dbReference type="SAM" id="SignalP"/>
    </source>
</evidence>
<name>A0AAU2VAK0_9ACTN</name>
<feature type="signal peptide" evidence="1">
    <location>
        <begin position="1"/>
        <end position="38"/>
    </location>
</feature>
<organism evidence="2">
    <name type="scientific">Streptomyces sp. NBC_00003</name>
    <dbReference type="NCBI Taxonomy" id="2903608"/>
    <lineage>
        <taxon>Bacteria</taxon>
        <taxon>Bacillati</taxon>
        <taxon>Actinomycetota</taxon>
        <taxon>Actinomycetes</taxon>
        <taxon>Kitasatosporales</taxon>
        <taxon>Streptomycetaceae</taxon>
        <taxon>Streptomyces</taxon>
    </lineage>
</organism>
<feature type="chain" id="PRO_5043401724" description="Lipoprotein" evidence="1">
    <location>
        <begin position="39"/>
        <end position="180"/>
    </location>
</feature>
<dbReference type="AlphaFoldDB" id="A0AAU2VAK0"/>
<evidence type="ECO:0008006" key="3">
    <source>
        <dbReference type="Google" id="ProtNLM"/>
    </source>
</evidence>